<dbReference type="Proteomes" id="UP000645610">
    <property type="component" value="Unassembled WGS sequence"/>
</dbReference>
<dbReference type="RefSeq" id="WP_196287199.1">
    <property type="nucleotide sequence ID" value="NZ_JADQDP010000003.1"/>
</dbReference>
<protein>
    <submittedName>
        <fullName evidence="1">Molybdopterin oxidoreductase</fullName>
    </submittedName>
</protein>
<proteinExistence type="predicted"/>
<evidence type="ECO:0000313" key="1">
    <source>
        <dbReference type="EMBL" id="MBF9142858.1"/>
    </source>
</evidence>
<comment type="caution">
    <text evidence="1">The sequence shown here is derived from an EMBL/GenBank/DDBJ whole genome shotgun (WGS) entry which is preliminary data.</text>
</comment>
<organism evidence="1 2">
    <name type="scientific">Hymenobacter properus</name>
    <dbReference type="NCBI Taxonomy" id="2791026"/>
    <lineage>
        <taxon>Bacteria</taxon>
        <taxon>Pseudomonadati</taxon>
        <taxon>Bacteroidota</taxon>
        <taxon>Cytophagia</taxon>
        <taxon>Cytophagales</taxon>
        <taxon>Hymenobacteraceae</taxon>
        <taxon>Hymenobacter</taxon>
    </lineage>
</organism>
<dbReference type="EMBL" id="JADQDP010000003">
    <property type="protein sequence ID" value="MBF9142858.1"/>
    <property type="molecule type" value="Genomic_DNA"/>
</dbReference>
<name>A0A931FKB5_9BACT</name>
<dbReference type="AlphaFoldDB" id="A0A931FKB5"/>
<accession>A0A931FKB5</accession>
<reference evidence="1 2" key="1">
    <citation type="submission" date="2020-11" db="EMBL/GenBank/DDBJ databases">
        <authorList>
            <person name="Kim M.K."/>
        </authorList>
    </citation>
    <scope>NUCLEOTIDE SEQUENCE [LARGE SCALE GENOMIC DNA]</scope>
    <source>
        <strain evidence="1 2">BT439</strain>
    </source>
</reference>
<keyword evidence="2" id="KW-1185">Reference proteome</keyword>
<evidence type="ECO:0000313" key="2">
    <source>
        <dbReference type="Proteomes" id="UP000645610"/>
    </source>
</evidence>
<sequence>MHLGNYLGILENSEKQLCDAFEQVARHHKDEPDIEQMCHKLSAWSREHRGRVMGFVAKYSEDRSSEPKNLKRDLFDQPRKGSLALLRDLHDLWLLTQEVQLCWTVIKQAALALRDEELKATYEFCCARTKRQGDWLLGRIKQAAPQTLIVAA</sequence>
<gene>
    <name evidence="1" type="ORF">I2I01_14510</name>
</gene>